<feature type="transmembrane region" description="Helical" evidence="10">
    <location>
        <begin position="397"/>
        <end position="421"/>
    </location>
</feature>
<reference evidence="12" key="1">
    <citation type="journal article" date="2023" name="G3 (Bethesda)">
        <title>A reference genome for the long-term kleptoplast-retaining sea slug Elysia crispata morphotype clarki.</title>
        <authorList>
            <person name="Eastman K.E."/>
            <person name="Pendleton A.L."/>
            <person name="Shaikh M.A."/>
            <person name="Suttiyut T."/>
            <person name="Ogas R."/>
            <person name="Tomko P."/>
            <person name="Gavelis G."/>
            <person name="Widhalm J.R."/>
            <person name="Wisecaver J.H."/>
        </authorList>
    </citation>
    <scope>NUCLEOTIDE SEQUENCE</scope>
    <source>
        <strain evidence="12">ECLA1</strain>
    </source>
</reference>
<evidence type="ECO:0000256" key="1">
    <source>
        <dbReference type="ARBA" id="ARBA00004651"/>
    </source>
</evidence>
<feature type="transmembrane region" description="Helical" evidence="10">
    <location>
        <begin position="688"/>
        <end position="711"/>
    </location>
</feature>
<comment type="subcellular location">
    <subcellularLocation>
        <location evidence="1">Cell membrane</location>
        <topology evidence="1">Multi-pass membrane protein</topology>
    </subcellularLocation>
</comment>
<keyword evidence="5 10" id="KW-0812">Transmembrane</keyword>
<evidence type="ECO:0000259" key="11">
    <source>
        <dbReference type="Pfam" id="PF00955"/>
    </source>
</evidence>
<dbReference type="Gene3D" id="3.40.930.10">
    <property type="entry name" value="Mannitol-specific EII, Chain A"/>
    <property type="match status" value="1"/>
</dbReference>
<dbReference type="InterPro" id="IPR016152">
    <property type="entry name" value="PTrfase/Anion_transptr"/>
</dbReference>
<evidence type="ECO:0000256" key="9">
    <source>
        <dbReference type="SAM" id="MobiDB-lite"/>
    </source>
</evidence>
<dbReference type="PANTHER" id="PTHR11453:SF127">
    <property type="entry name" value="SOLUTE CARRIER FAMILY 4 MEMBER 11"/>
    <property type="match status" value="1"/>
</dbReference>
<protein>
    <recommendedName>
        <fullName evidence="11">Bicarbonate transporter-like transmembrane domain-containing protein</fullName>
    </recommendedName>
</protein>
<dbReference type="FunFam" id="3.40.930.10:FF:000019">
    <property type="entry name" value="Solute carrier family 4 member 11"/>
    <property type="match status" value="1"/>
</dbReference>
<dbReference type="AlphaFoldDB" id="A0AAE1E131"/>
<accession>A0AAE1E131</accession>
<keyword evidence="4" id="KW-1003">Cell membrane</keyword>
<gene>
    <name evidence="12" type="ORF">RRG08_039606</name>
</gene>
<dbReference type="GO" id="GO:0005452">
    <property type="term" value="F:solute:inorganic anion antiporter activity"/>
    <property type="evidence" value="ECO:0007669"/>
    <property type="project" value="InterPro"/>
</dbReference>
<feature type="transmembrane region" description="Helical" evidence="10">
    <location>
        <begin position="483"/>
        <end position="502"/>
    </location>
</feature>
<dbReference type="SUPFAM" id="SSF55804">
    <property type="entry name" value="Phoshotransferase/anion transport protein"/>
    <property type="match status" value="1"/>
</dbReference>
<proteinExistence type="inferred from homology"/>
<dbReference type="PRINTS" id="PR01231">
    <property type="entry name" value="HCO3TRNSPORT"/>
</dbReference>
<dbReference type="Gene3D" id="1.10.287.570">
    <property type="entry name" value="Helical hairpin bin"/>
    <property type="match status" value="1"/>
</dbReference>
<dbReference type="Pfam" id="PF00955">
    <property type="entry name" value="HCO3_cotransp"/>
    <property type="match status" value="1"/>
</dbReference>
<evidence type="ECO:0000256" key="10">
    <source>
        <dbReference type="SAM" id="Phobius"/>
    </source>
</evidence>
<dbReference type="PANTHER" id="PTHR11453">
    <property type="entry name" value="ANION EXCHANGE PROTEIN"/>
    <property type="match status" value="1"/>
</dbReference>
<dbReference type="GO" id="GO:0006820">
    <property type="term" value="P:monoatomic anion transport"/>
    <property type="evidence" value="ECO:0007669"/>
    <property type="project" value="InterPro"/>
</dbReference>
<feature type="transmembrane region" description="Helical" evidence="10">
    <location>
        <begin position="599"/>
        <end position="620"/>
    </location>
</feature>
<evidence type="ECO:0000256" key="4">
    <source>
        <dbReference type="ARBA" id="ARBA00022475"/>
    </source>
</evidence>
<feature type="transmembrane region" description="Helical" evidence="10">
    <location>
        <begin position="646"/>
        <end position="667"/>
    </location>
</feature>
<feature type="region of interest" description="Disordered" evidence="9">
    <location>
        <begin position="56"/>
        <end position="78"/>
    </location>
</feature>
<dbReference type="InterPro" id="IPR003020">
    <property type="entry name" value="HCO3_transpt_euk"/>
</dbReference>
<evidence type="ECO:0000256" key="6">
    <source>
        <dbReference type="ARBA" id="ARBA00022989"/>
    </source>
</evidence>
<sequence>MQKCNSVIMRAGRNEIAGGESRESAAIQPVALRQITLNEGANQDQQERGQDNEAFTMEGSTNGRVNGVPPPDYTALDNQISDDVDYLHVSYTTNKDADSDKRRRHRSEGGVSSKSYLSEDGGGLNKGESHKSSLMSISRFDDAFDDASGLTLIYSRHEKVSLKDFSNEVRASRDVSSYLRNMSLLLDTPETSVDGILEACLAKMLEGVTNSRTHDQAKSALFTHDFVHQLSRTLQCTSISEGGGFDYDQNWICAMCSVPSLTSRRVCIARLLHTANLGQTCQEVHFIIVVLVPTKEKSTKSELEVARTFGTIFSDMEFRQELIAARTEEDFKDALGNITHEMATRHGKAETKVELAVGESEPKLQCGLFRGIVGDLKRRLPHYWSDYKDGLSDKKSILKTVSCTLFLYFACILPSIAFGVLNEDNTDGTLTVEKVLYSQLFGGLLFAILGGTPQIVLLTTAPLAIYTQIIFSLSERFDLDFQAFFACVGLFNCLFLVIFSVLDLSVLMQFSTRSSEEIFALFISIAFTVDAFKNCAKNFDLYYCSDSNSTNSSSNDTEYECAREKSLLYLLLLLGTLWLGVTLFTFKDKPYLTAGKRELLADYALPVAVIVMAFIGVLAFDDIDVEKSFQPTSDTNIFKFVDLTQLSWKAILGAAGLGFCLSLLFFMDQNISAALVNAPQNKMQKGTAYHWDLLVIAGINAVLSMLCFPWVHAALPHSPLHVKALADVEERVDQGHIYQIIVRVRETRVTCIFSHILIGLSLLITSVLANIPTSVLYGLFLYVAVTSLFGNQMFERIQLFFTEQSAYPPNHYIRRVPQRKMHTFTLLQLLQLLVLCGVGFAPYPYLKMFFPVLIFALIPIRHKLIPRFVEQKYLRAMDGH</sequence>
<dbReference type="GO" id="GO:0016323">
    <property type="term" value="C:basolateral plasma membrane"/>
    <property type="evidence" value="ECO:0007669"/>
    <property type="project" value="TreeGrafter"/>
</dbReference>
<evidence type="ECO:0000256" key="2">
    <source>
        <dbReference type="ARBA" id="ARBA00010993"/>
    </source>
</evidence>
<feature type="transmembrane region" description="Helical" evidence="10">
    <location>
        <begin position="752"/>
        <end position="785"/>
    </location>
</feature>
<evidence type="ECO:0000256" key="7">
    <source>
        <dbReference type="ARBA" id="ARBA00023065"/>
    </source>
</evidence>
<keyword evidence="13" id="KW-1185">Reference proteome</keyword>
<evidence type="ECO:0000256" key="3">
    <source>
        <dbReference type="ARBA" id="ARBA00022448"/>
    </source>
</evidence>
<feature type="domain" description="Bicarbonate transporter-like transmembrane" evidence="11">
    <location>
        <begin position="550"/>
        <end position="879"/>
    </location>
</feature>
<keyword evidence="3" id="KW-0813">Transport</keyword>
<feature type="transmembrane region" description="Helical" evidence="10">
    <location>
        <begin position="824"/>
        <end position="842"/>
    </location>
</feature>
<feature type="transmembrane region" description="Helical" evidence="10">
    <location>
        <begin position="567"/>
        <end position="587"/>
    </location>
</feature>
<evidence type="ECO:0000313" key="12">
    <source>
        <dbReference type="EMBL" id="KAK3788998.1"/>
    </source>
</evidence>
<dbReference type="GO" id="GO:0050801">
    <property type="term" value="P:monoatomic ion homeostasis"/>
    <property type="evidence" value="ECO:0007669"/>
    <property type="project" value="TreeGrafter"/>
</dbReference>
<organism evidence="12 13">
    <name type="scientific">Elysia crispata</name>
    <name type="common">lettuce slug</name>
    <dbReference type="NCBI Taxonomy" id="231223"/>
    <lineage>
        <taxon>Eukaryota</taxon>
        <taxon>Metazoa</taxon>
        <taxon>Spiralia</taxon>
        <taxon>Lophotrochozoa</taxon>
        <taxon>Mollusca</taxon>
        <taxon>Gastropoda</taxon>
        <taxon>Heterobranchia</taxon>
        <taxon>Euthyneura</taxon>
        <taxon>Panpulmonata</taxon>
        <taxon>Sacoglossa</taxon>
        <taxon>Placobranchoidea</taxon>
        <taxon>Plakobranchidae</taxon>
        <taxon>Elysia</taxon>
    </lineage>
</organism>
<feature type="region of interest" description="Disordered" evidence="9">
    <location>
        <begin position="95"/>
        <end position="130"/>
    </location>
</feature>
<name>A0AAE1E131_9GAST</name>
<comment type="similarity">
    <text evidence="2">Belongs to the anion exchanger (TC 2.A.31) family.</text>
</comment>
<evidence type="ECO:0000256" key="5">
    <source>
        <dbReference type="ARBA" id="ARBA00022692"/>
    </source>
</evidence>
<dbReference type="EMBL" id="JAWDGP010001707">
    <property type="protein sequence ID" value="KAK3788998.1"/>
    <property type="molecule type" value="Genomic_DNA"/>
</dbReference>
<keyword evidence="6 10" id="KW-1133">Transmembrane helix</keyword>
<evidence type="ECO:0000256" key="8">
    <source>
        <dbReference type="ARBA" id="ARBA00023136"/>
    </source>
</evidence>
<keyword evidence="8 10" id="KW-0472">Membrane</keyword>
<comment type="caution">
    <text evidence="12">The sequence shown here is derived from an EMBL/GenBank/DDBJ whole genome shotgun (WGS) entry which is preliminary data.</text>
</comment>
<dbReference type="Proteomes" id="UP001283361">
    <property type="component" value="Unassembled WGS sequence"/>
</dbReference>
<keyword evidence="7" id="KW-0406">Ion transport</keyword>
<dbReference type="FunFam" id="1.10.287.570:FF:000002">
    <property type="entry name" value="Solute carrier family 4 member 11"/>
    <property type="match status" value="1"/>
</dbReference>
<dbReference type="InterPro" id="IPR011531">
    <property type="entry name" value="HCO3_transpt-like_TM_dom"/>
</dbReference>
<feature type="transmembrane region" description="Helical" evidence="10">
    <location>
        <begin position="441"/>
        <end position="471"/>
    </location>
</feature>
<evidence type="ECO:0000313" key="13">
    <source>
        <dbReference type="Proteomes" id="UP001283361"/>
    </source>
</evidence>